<protein>
    <submittedName>
        <fullName evidence="2">Uncharacterized protein</fullName>
    </submittedName>
</protein>
<dbReference type="Proteomes" id="UP000324800">
    <property type="component" value="Unassembled WGS sequence"/>
</dbReference>
<dbReference type="EMBL" id="SNRW01001243">
    <property type="protein sequence ID" value="KAA6397164.1"/>
    <property type="molecule type" value="Genomic_DNA"/>
</dbReference>
<evidence type="ECO:0000313" key="2">
    <source>
        <dbReference type="EMBL" id="KAA6397164.1"/>
    </source>
</evidence>
<proteinExistence type="predicted"/>
<keyword evidence="1" id="KW-0472">Membrane</keyword>
<name>A0A5J4WQ60_9EUKA</name>
<reference evidence="2 3" key="1">
    <citation type="submission" date="2019-03" db="EMBL/GenBank/DDBJ databases">
        <title>Single cell metagenomics reveals metabolic interactions within the superorganism composed of flagellate Streblomastix strix and complex community of Bacteroidetes bacteria on its surface.</title>
        <authorList>
            <person name="Treitli S.C."/>
            <person name="Kolisko M."/>
            <person name="Husnik F."/>
            <person name="Keeling P."/>
            <person name="Hampl V."/>
        </authorList>
    </citation>
    <scope>NUCLEOTIDE SEQUENCE [LARGE SCALE GENOMIC DNA]</scope>
    <source>
        <strain evidence="2">ST1C</strain>
    </source>
</reference>
<keyword evidence="1" id="KW-1133">Transmembrane helix</keyword>
<evidence type="ECO:0000313" key="3">
    <source>
        <dbReference type="Proteomes" id="UP000324800"/>
    </source>
</evidence>
<organism evidence="2 3">
    <name type="scientific">Streblomastix strix</name>
    <dbReference type="NCBI Taxonomy" id="222440"/>
    <lineage>
        <taxon>Eukaryota</taxon>
        <taxon>Metamonada</taxon>
        <taxon>Preaxostyla</taxon>
        <taxon>Oxymonadida</taxon>
        <taxon>Streblomastigidae</taxon>
        <taxon>Streblomastix</taxon>
    </lineage>
</organism>
<sequence>LHFVAVESFAISTLDKIIKNNFPYTIIIIYAAVKNECVSILAVLGMLHIVVDRARQAKRDGKEYGGSFMIFGETELEQEDNEVTLRRKVELIYKAKENQT</sequence>
<dbReference type="AlphaFoldDB" id="A0A5J4WQ60"/>
<feature type="transmembrane region" description="Helical" evidence="1">
    <location>
        <begin position="24"/>
        <end position="51"/>
    </location>
</feature>
<comment type="caution">
    <text evidence="2">The sequence shown here is derived from an EMBL/GenBank/DDBJ whole genome shotgun (WGS) entry which is preliminary data.</text>
</comment>
<feature type="non-terminal residue" evidence="2">
    <location>
        <position position="1"/>
    </location>
</feature>
<accession>A0A5J4WQ60</accession>
<gene>
    <name evidence="2" type="ORF">EZS28_007303</name>
</gene>
<evidence type="ECO:0000256" key="1">
    <source>
        <dbReference type="SAM" id="Phobius"/>
    </source>
</evidence>
<keyword evidence="1" id="KW-0812">Transmembrane</keyword>